<dbReference type="Ensembl" id="ENSECRT00000018295.1">
    <property type="protein sequence ID" value="ENSECRP00000017938.1"/>
    <property type="gene ID" value="ENSECRG00000011972.1"/>
</dbReference>
<evidence type="ECO:0000313" key="9">
    <source>
        <dbReference type="Ensembl" id="ENSECRP00000017938.1"/>
    </source>
</evidence>
<evidence type="ECO:0000256" key="4">
    <source>
        <dbReference type="ARBA" id="ARBA00022722"/>
    </source>
</evidence>
<dbReference type="GO" id="GO:0016787">
    <property type="term" value="F:hydrolase activity"/>
    <property type="evidence" value="ECO:0007669"/>
    <property type="project" value="UniProtKB-KW"/>
</dbReference>
<evidence type="ECO:0000259" key="8">
    <source>
        <dbReference type="Pfam" id="PF13359"/>
    </source>
</evidence>
<keyword evidence="5" id="KW-0479">Metal-binding</keyword>
<comment type="cofactor">
    <cofactor evidence="1">
        <name>a divalent metal cation</name>
        <dbReference type="ChEBI" id="CHEBI:60240"/>
    </cofactor>
</comment>
<keyword evidence="4" id="KW-0540">Nuclease</keyword>
<keyword evidence="10" id="KW-1185">Reference proteome</keyword>
<evidence type="ECO:0000256" key="6">
    <source>
        <dbReference type="ARBA" id="ARBA00022801"/>
    </source>
</evidence>
<dbReference type="PANTHER" id="PTHR22930">
    <property type="match status" value="1"/>
</dbReference>
<sequence>MSPLKFDDLLHRIKHRSMQIDPIGAAVCLAVTLHHLATDISLQALAASYKFGQETVSNIMAKVCQTIWTALKEELVAFPDTEQWEKIKWDFWHFWNYQNCLGAIDVRVRAPCSSGNTYSLSKFGSQLIQGNLSLLLLSTLPGSKVLSSPVFITDEAFPLKDILIHCGPPGPEFDTPGTYNYRHSRARWVVENAFGILAARWRIFGKTMECSVDKAQDITKACIALDNYLCTGDSMDRPLTYDRPDIQYEQLDLRPKFLF</sequence>
<dbReference type="Proteomes" id="UP000694620">
    <property type="component" value="Chromosome 11"/>
</dbReference>
<comment type="subcellular location">
    <subcellularLocation>
        <location evidence="2">Nucleus</location>
    </subcellularLocation>
</comment>
<organism evidence="9 10">
    <name type="scientific">Erpetoichthys calabaricus</name>
    <name type="common">Rope fish</name>
    <name type="synonym">Calamoichthys calabaricus</name>
    <dbReference type="NCBI Taxonomy" id="27687"/>
    <lineage>
        <taxon>Eukaryota</taxon>
        <taxon>Metazoa</taxon>
        <taxon>Chordata</taxon>
        <taxon>Craniata</taxon>
        <taxon>Vertebrata</taxon>
        <taxon>Euteleostomi</taxon>
        <taxon>Actinopterygii</taxon>
        <taxon>Polypteriformes</taxon>
        <taxon>Polypteridae</taxon>
        <taxon>Erpetoichthys</taxon>
    </lineage>
</organism>
<evidence type="ECO:0000256" key="7">
    <source>
        <dbReference type="ARBA" id="ARBA00023242"/>
    </source>
</evidence>
<dbReference type="GeneTree" id="ENSGT00940000164115"/>
<evidence type="ECO:0000256" key="5">
    <source>
        <dbReference type="ARBA" id="ARBA00022723"/>
    </source>
</evidence>
<reference evidence="9" key="1">
    <citation type="submission" date="2021-06" db="EMBL/GenBank/DDBJ databases">
        <authorList>
            <consortium name="Wellcome Sanger Institute Data Sharing"/>
        </authorList>
    </citation>
    <scope>NUCLEOTIDE SEQUENCE [LARGE SCALE GENOMIC DNA]</scope>
</reference>
<dbReference type="Pfam" id="PF13359">
    <property type="entry name" value="DDE_Tnp_4"/>
    <property type="match status" value="1"/>
</dbReference>
<dbReference type="GO" id="GO:0004518">
    <property type="term" value="F:nuclease activity"/>
    <property type="evidence" value="ECO:0007669"/>
    <property type="project" value="UniProtKB-KW"/>
</dbReference>
<protein>
    <recommendedName>
        <fullName evidence="8">DDE Tnp4 domain-containing protein</fullName>
    </recommendedName>
</protein>
<feature type="domain" description="DDE Tnp4" evidence="8">
    <location>
        <begin position="145"/>
        <end position="227"/>
    </location>
</feature>
<name>A0A8C4SL89_ERPCA</name>
<dbReference type="PANTHER" id="PTHR22930:SF269">
    <property type="entry name" value="NUCLEASE HARBI1-LIKE PROTEIN"/>
    <property type="match status" value="1"/>
</dbReference>
<evidence type="ECO:0000256" key="2">
    <source>
        <dbReference type="ARBA" id="ARBA00004123"/>
    </source>
</evidence>
<accession>A0A8C4SL89</accession>
<dbReference type="InterPro" id="IPR045249">
    <property type="entry name" value="HARBI1-like"/>
</dbReference>
<evidence type="ECO:0000256" key="1">
    <source>
        <dbReference type="ARBA" id="ARBA00001968"/>
    </source>
</evidence>
<dbReference type="AlphaFoldDB" id="A0A8C4SL89"/>
<keyword evidence="6" id="KW-0378">Hydrolase</keyword>
<keyword evidence="7" id="KW-0539">Nucleus</keyword>
<comment type="similarity">
    <text evidence="3">Belongs to the HARBI1 family.</text>
</comment>
<evidence type="ECO:0000313" key="10">
    <source>
        <dbReference type="Proteomes" id="UP000694620"/>
    </source>
</evidence>
<dbReference type="GO" id="GO:0005634">
    <property type="term" value="C:nucleus"/>
    <property type="evidence" value="ECO:0007669"/>
    <property type="project" value="UniProtKB-SubCell"/>
</dbReference>
<dbReference type="GO" id="GO:0046872">
    <property type="term" value="F:metal ion binding"/>
    <property type="evidence" value="ECO:0007669"/>
    <property type="project" value="UniProtKB-KW"/>
</dbReference>
<evidence type="ECO:0000256" key="3">
    <source>
        <dbReference type="ARBA" id="ARBA00006958"/>
    </source>
</evidence>
<reference evidence="9" key="2">
    <citation type="submission" date="2025-08" db="UniProtKB">
        <authorList>
            <consortium name="Ensembl"/>
        </authorList>
    </citation>
    <scope>IDENTIFICATION</scope>
</reference>
<reference evidence="9" key="3">
    <citation type="submission" date="2025-09" db="UniProtKB">
        <authorList>
            <consortium name="Ensembl"/>
        </authorList>
    </citation>
    <scope>IDENTIFICATION</scope>
</reference>
<proteinExistence type="inferred from homology"/>
<dbReference type="InterPro" id="IPR027806">
    <property type="entry name" value="HARBI1_dom"/>
</dbReference>